<evidence type="ECO:0000256" key="2">
    <source>
        <dbReference type="SAM" id="SignalP"/>
    </source>
</evidence>
<evidence type="ECO:0000313" key="3">
    <source>
        <dbReference type="EMBL" id="PZC77583.1"/>
    </source>
</evidence>
<name>A0A2W1C0I3_HELAM</name>
<feature type="chain" id="PRO_5016035009" evidence="2">
    <location>
        <begin position="16"/>
        <end position="344"/>
    </location>
</feature>
<organism evidence="3 4">
    <name type="scientific">Helicoverpa armigera</name>
    <name type="common">Cotton bollworm</name>
    <name type="synonym">Heliothis armigera</name>
    <dbReference type="NCBI Taxonomy" id="29058"/>
    <lineage>
        <taxon>Eukaryota</taxon>
        <taxon>Metazoa</taxon>
        <taxon>Ecdysozoa</taxon>
        <taxon>Arthropoda</taxon>
        <taxon>Hexapoda</taxon>
        <taxon>Insecta</taxon>
        <taxon>Pterygota</taxon>
        <taxon>Neoptera</taxon>
        <taxon>Endopterygota</taxon>
        <taxon>Lepidoptera</taxon>
        <taxon>Glossata</taxon>
        <taxon>Ditrysia</taxon>
        <taxon>Noctuoidea</taxon>
        <taxon>Noctuidae</taxon>
        <taxon>Heliothinae</taxon>
        <taxon>Helicoverpa</taxon>
    </lineage>
</organism>
<feature type="compositionally biased region" description="Polar residues" evidence="1">
    <location>
        <begin position="238"/>
        <end position="249"/>
    </location>
</feature>
<feature type="signal peptide" evidence="2">
    <location>
        <begin position="1"/>
        <end position="15"/>
    </location>
</feature>
<reference evidence="3 4" key="1">
    <citation type="journal article" date="2017" name="BMC Biol.">
        <title>Genomic innovations, transcriptional plasticity and gene loss underlying the evolution and divergence of two highly polyphagous and invasive Helicoverpa pest species.</title>
        <authorList>
            <person name="Pearce S.L."/>
            <person name="Clarke D.F."/>
            <person name="East P.D."/>
            <person name="Elfekih S."/>
            <person name="Gordon K.H."/>
            <person name="Jermiin L.S."/>
            <person name="McGaughran A."/>
            <person name="Oakeshott J.G."/>
            <person name="Papanikolaou A."/>
            <person name="Perera O.P."/>
            <person name="Rane R.V."/>
            <person name="Richards S."/>
            <person name="Tay W.T."/>
            <person name="Walsh T.K."/>
            <person name="Anderson A."/>
            <person name="Anderson C.J."/>
            <person name="Asgari S."/>
            <person name="Board P.G."/>
            <person name="Bretschneider A."/>
            <person name="Campbell P.M."/>
            <person name="Chertemps T."/>
            <person name="Christeller J.T."/>
            <person name="Coppin C.W."/>
            <person name="Downes S.J."/>
            <person name="Duan G."/>
            <person name="Farnsworth C.A."/>
            <person name="Good R.T."/>
            <person name="Han L.B."/>
            <person name="Han Y.C."/>
            <person name="Hatje K."/>
            <person name="Horne I."/>
            <person name="Huang Y.P."/>
            <person name="Hughes D.S."/>
            <person name="Jacquin-Joly E."/>
            <person name="James W."/>
            <person name="Jhangiani S."/>
            <person name="Kollmar M."/>
            <person name="Kuwar S.S."/>
            <person name="Li S."/>
            <person name="Liu N.Y."/>
            <person name="Maibeche M.T."/>
            <person name="Miller J.R."/>
            <person name="Montagne N."/>
            <person name="Perry T."/>
            <person name="Qu J."/>
            <person name="Song S.V."/>
            <person name="Sutton G.G."/>
            <person name="Vogel H."/>
            <person name="Walenz B.P."/>
            <person name="Xu W."/>
            <person name="Zhang H.J."/>
            <person name="Zou Z."/>
            <person name="Batterham P."/>
            <person name="Edwards O.R."/>
            <person name="Feyereisen R."/>
            <person name="Gibbs R.A."/>
            <person name="Heckel D.G."/>
            <person name="McGrath A."/>
            <person name="Robin C."/>
            <person name="Scherer S.E."/>
            <person name="Worley K.C."/>
            <person name="Wu Y.D."/>
        </authorList>
    </citation>
    <scope>NUCLEOTIDE SEQUENCE [LARGE SCALE GENOMIC DNA]</scope>
    <source>
        <strain evidence="3">Harm_GR_Male_#8</strain>
        <tissue evidence="3">Whole organism</tissue>
    </source>
</reference>
<feature type="region of interest" description="Disordered" evidence="1">
    <location>
        <begin position="220"/>
        <end position="256"/>
    </location>
</feature>
<evidence type="ECO:0000256" key="1">
    <source>
        <dbReference type="SAM" id="MobiDB-lite"/>
    </source>
</evidence>
<keyword evidence="2" id="KW-0732">Signal</keyword>
<feature type="compositionally biased region" description="Low complexity" evidence="1">
    <location>
        <begin position="224"/>
        <end position="237"/>
    </location>
</feature>
<proteinExistence type="predicted"/>
<dbReference type="Proteomes" id="UP000249218">
    <property type="component" value="Unassembled WGS sequence"/>
</dbReference>
<dbReference type="AlphaFoldDB" id="A0A2W1C0I3"/>
<gene>
    <name evidence="3" type="primary">HaOG203206</name>
    <name evidence="3" type="ORF">B5X24_HaOG203206</name>
</gene>
<sequence length="344" mass="39264">MLPVLLMSVFTTSLAFTTHRYDVYENYGEYRPIVPLTDNIYSNGNSNGRRPVQTYELPRKVDGVMSSGVLNQGPVINGNEWRWTDEQYSYQNPNQRNYRPVPLNRVAVTQPTKNFIFFQNSDQNRKYDTGTVSRPTKENDQAVNKINEANKLNKTEGNGHVSDISTQSHDVNRTFVINEQITWNYDQHGFNQDNANVSTRSIDSNSNFNYLTPKQDTDKIYLPTKTNNTSVNNNKTNQFDVNTNYSSDNNKVRSEPNATVDRFNNETNEPRYGTKTTQDNEVTPKIELKPENAVDDDRWVWGNADDKIVETTTLVNLDDRAAFTGNACPQGKVKVGDRCVTRDS</sequence>
<protein>
    <submittedName>
        <fullName evidence="3">Uncharacterized protein</fullName>
    </submittedName>
</protein>
<keyword evidence="4" id="KW-1185">Reference proteome</keyword>
<evidence type="ECO:0000313" key="4">
    <source>
        <dbReference type="Proteomes" id="UP000249218"/>
    </source>
</evidence>
<accession>A0A2W1C0I3</accession>
<dbReference type="EMBL" id="KZ149926">
    <property type="protein sequence ID" value="PZC77583.1"/>
    <property type="molecule type" value="Genomic_DNA"/>
</dbReference>
<dbReference type="OrthoDB" id="7437848at2759"/>